<reference evidence="1" key="1">
    <citation type="submission" date="2020-12" db="EMBL/GenBank/DDBJ databases">
        <title>Enhanced detection system for hospital associated transmission using whole genome sequencing surveillance.</title>
        <authorList>
            <person name="Harrison L.H."/>
            <person name="Van Tyne D."/>
            <person name="Marsh J.W."/>
            <person name="Griffith M.P."/>
            <person name="Snyder D.J."/>
            <person name="Cooper V.S."/>
            <person name="Mustapha M."/>
        </authorList>
    </citation>
    <scope>NUCLEOTIDE SEQUENCE</scope>
    <source>
        <strain evidence="1">PSB00042</strain>
    </source>
</reference>
<name>A0A8I1JIL7_PSEPU</name>
<comment type="caution">
    <text evidence="1">The sequence shown here is derived from an EMBL/GenBank/DDBJ whole genome shotgun (WGS) entry which is preliminary data.</text>
</comment>
<dbReference type="Proteomes" id="UP000637061">
    <property type="component" value="Unassembled WGS sequence"/>
</dbReference>
<sequence>MLVAYFDLQVIIPVASKKAQSDSQEFVELQSKDLSKGALDWAMAQVTETPVYFSSNGSCWLEGKPNQAYSPSTRYRQSGVLLDVYDVQLSTDKGTGHRIATVNGASCSGPDTLVAMCRAIVTAKIGLTVMIPAKLAIKSTENPEEVGQQ</sequence>
<dbReference type="EMBL" id="JAEHTE010000002">
    <property type="protein sequence ID" value="MBI6883103.1"/>
    <property type="molecule type" value="Genomic_DNA"/>
</dbReference>
<protein>
    <submittedName>
        <fullName evidence="1">Uncharacterized protein</fullName>
    </submittedName>
</protein>
<dbReference type="RefSeq" id="WP_198746717.1">
    <property type="nucleotide sequence ID" value="NZ_JAEHTE010000002.1"/>
</dbReference>
<dbReference type="AlphaFoldDB" id="A0A8I1JIL7"/>
<organism evidence="1 2">
    <name type="scientific">Pseudomonas putida</name>
    <name type="common">Arthrobacter siderocapsulatus</name>
    <dbReference type="NCBI Taxonomy" id="303"/>
    <lineage>
        <taxon>Bacteria</taxon>
        <taxon>Pseudomonadati</taxon>
        <taxon>Pseudomonadota</taxon>
        <taxon>Gammaproteobacteria</taxon>
        <taxon>Pseudomonadales</taxon>
        <taxon>Pseudomonadaceae</taxon>
        <taxon>Pseudomonas</taxon>
    </lineage>
</organism>
<accession>A0A8I1JIL7</accession>
<proteinExistence type="predicted"/>
<evidence type="ECO:0000313" key="1">
    <source>
        <dbReference type="EMBL" id="MBI6883103.1"/>
    </source>
</evidence>
<evidence type="ECO:0000313" key="2">
    <source>
        <dbReference type="Proteomes" id="UP000637061"/>
    </source>
</evidence>
<gene>
    <name evidence="1" type="ORF">JEU22_04175</name>
</gene>